<feature type="region of interest" description="Disordered" evidence="1">
    <location>
        <begin position="407"/>
        <end position="445"/>
    </location>
</feature>
<gene>
    <name evidence="2" type="ORF">EYF80_046993</name>
</gene>
<organism evidence="2 3">
    <name type="scientific">Liparis tanakae</name>
    <name type="common">Tanaka's snailfish</name>
    <dbReference type="NCBI Taxonomy" id="230148"/>
    <lineage>
        <taxon>Eukaryota</taxon>
        <taxon>Metazoa</taxon>
        <taxon>Chordata</taxon>
        <taxon>Craniata</taxon>
        <taxon>Vertebrata</taxon>
        <taxon>Euteleostomi</taxon>
        <taxon>Actinopterygii</taxon>
        <taxon>Neopterygii</taxon>
        <taxon>Teleostei</taxon>
        <taxon>Neoteleostei</taxon>
        <taxon>Acanthomorphata</taxon>
        <taxon>Eupercaria</taxon>
        <taxon>Perciformes</taxon>
        <taxon>Cottioidei</taxon>
        <taxon>Cottales</taxon>
        <taxon>Liparidae</taxon>
        <taxon>Liparis</taxon>
    </lineage>
</organism>
<evidence type="ECO:0000256" key="1">
    <source>
        <dbReference type="SAM" id="MobiDB-lite"/>
    </source>
</evidence>
<proteinExistence type="predicted"/>
<accession>A0A4Z2FPX7</accession>
<name>A0A4Z2FPX7_9TELE</name>
<keyword evidence="3" id="KW-1185">Reference proteome</keyword>
<sequence length="445" mass="48182">MRSSSSGGVHAHKGFARTDVLGHEDADVLPALPALLLDVWRPLLGLPLTHRAHLCGGAAVGPSSCFFVFRKKLLKLFLYDGVRRLRDAHHLHSLGVEHAVLLQAAAHRLEAAVGRHPGRVVAVRVPGLLHGMVVLVDALHAADAHAQLKDHATPWFWGFWDAPSSTPENEAPSSTASQPENCTDILIYDPDKRRLEFRETQTGTWHQTFYIGYKVMPYSLWLTVAWSSLSRVSSADLRSAVSCCSLTARRSAPLMSALSVAMLASHLTGETERDPGMRGAECEETWVQDNSTIPPNNALEESVKVLALGTRSIAVFDNAEQFVRQCLPTLFDLGLPGLPGDSASQVSDHRPVLLVQAPDGHRGSRGDGVPLGHLSLQGLLTIKTYVILQQRAGQRLHLQARCHAPLDPGGLIQQRSQSPRTARRDAGASSGGGRNRSAMKLGPEG</sequence>
<comment type="caution">
    <text evidence="2">The sequence shown here is derived from an EMBL/GenBank/DDBJ whole genome shotgun (WGS) entry which is preliminary data.</text>
</comment>
<protein>
    <submittedName>
        <fullName evidence="2">Uncharacterized protein</fullName>
    </submittedName>
</protein>
<evidence type="ECO:0000313" key="2">
    <source>
        <dbReference type="EMBL" id="TNN42824.1"/>
    </source>
</evidence>
<evidence type="ECO:0000313" key="3">
    <source>
        <dbReference type="Proteomes" id="UP000314294"/>
    </source>
</evidence>
<dbReference type="Proteomes" id="UP000314294">
    <property type="component" value="Unassembled WGS sequence"/>
</dbReference>
<reference evidence="2 3" key="1">
    <citation type="submission" date="2019-03" db="EMBL/GenBank/DDBJ databases">
        <title>First draft genome of Liparis tanakae, snailfish: a comprehensive survey of snailfish specific genes.</title>
        <authorList>
            <person name="Kim W."/>
            <person name="Song I."/>
            <person name="Jeong J.-H."/>
            <person name="Kim D."/>
            <person name="Kim S."/>
            <person name="Ryu S."/>
            <person name="Song J.Y."/>
            <person name="Lee S.K."/>
        </authorList>
    </citation>
    <scope>NUCLEOTIDE SEQUENCE [LARGE SCALE GENOMIC DNA]</scope>
    <source>
        <tissue evidence="2">Muscle</tissue>
    </source>
</reference>
<dbReference type="AlphaFoldDB" id="A0A4Z2FPX7"/>
<dbReference type="EMBL" id="SRLO01001011">
    <property type="protein sequence ID" value="TNN42824.1"/>
    <property type="molecule type" value="Genomic_DNA"/>
</dbReference>